<dbReference type="PANTHER" id="PTHR30346">
    <property type="entry name" value="TRANSCRIPTIONAL DUAL REGULATOR HCAR-RELATED"/>
    <property type="match status" value="1"/>
</dbReference>
<keyword evidence="2" id="KW-0805">Transcription regulation</keyword>
<dbReference type="InterPro" id="IPR000847">
    <property type="entry name" value="LysR_HTH_N"/>
</dbReference>
<dbReference type="GO" id="GO:0032993">
    <property type="term" value="C:protein-DNA complex"/>
    <property type="evidence" value="ECO:0007669"/>
    <property type="project" value="TreeGrafter"/>
</dbReference>
<dbReference type="InterPro" id="IPR005119">
    <property type="entry name" value="LysR_subst-bd"/>
</dbReference>
<comment type="similarity">
    <text evidence="1">Belongs to the LysR transcriptional regulatory family.</text>
</comment>
<dbReference type="InterPro" id="IPR036390">
    <property type="entry name" value="WH_DNA-bd_sf"/>
</dbReference>
<dbReference type="Gene3D" id="3.40.190.290">
    <property type="match status" value="1"/>
</dbReference>
<feature type="domain" description="HTH lysR-type" evidence="5">
    <location>
        <begin position="1"/>
        <end position="59"/>
    </location>
</feature>
<dbReference type="InterPro" id="IPR036388">
    <property type="entry name" value="WH-like_DNA-bd_sf"/>
</dbReference>
<dbReference type="RefSeq" id="WP_132681992.1">
    <property type="nucleotide sequence ID" value="NZ_SMLA01000008.1"/>
</dbReference>
<dbReference type="GO" id="GO:0003677">
    <property type="term" value="F:DNA binding"/>
    <property type="evidence" value="ECO:0007669"/>
    <property type="project" value="UniProtKB-KW"/>
</dbReference>
<dbReference type="GO" id="GO:0003700">
    <property type="term" value="F:DNA-binding transcription factor activity"/>
    <property type="evidence" value="ECO:0007669"/>
    <property type="project" value="InterPro"/>
</dbReference>
<evidence type="ECO:0000313" key="7">
    <source>
        <dbReference type="Proteomes" id="UP000294723"/>
    </source>
</evidence>
<dbReference type="PANTHER" id="PTHR30346:SF0">
    <property type="entry name" value="HCA OPERON TRANSCRIPTIONAL ACTIVATOR HCAR"/>
    <property type="match status" value="1"/>
</dbReference>
<dbReference type="CDD" id="cd05466">
    <property type="entry name" value="PBP2_LTTR_substrate"/>
    <property type="match status" value="1"/>
</dbReference>
<reference evidence="6 7" key="1">
    <citation type="submission" date="2019-03" db="EMBL/GenBank/DDBJ databases">
        <title>Draft genome sequences of novel Actinobacteria.</title>
        <authorList>
            <person name="Sahin N."/>
            <person name="Ay H."/>
            <person name="Saygin H."/>
        </authorList>
    </citation>
    <scope>NUCLEOTIDE SEQUENCE [LARGE SCALE GENOMIC DNA]</scope>
    <source>
        <strain evidence="6 7">5K548</strain>
    </source>
</reference>
<dbReference type="Proteomes" id="UP000294723">
    <property type="component" value="Unassembled WGS sequence"/>
</dbReference>
<dbReference type="Gene3D" id="1.10.10.10">
    <property type="entry name" value="Winged helix-like DNA-binding domain superfamily/Winged helix DNA-binding domain"/>
    <property type="match status" value="1"/>
</dbReference>
<keyword evidence="7" id="KW-1185">Reference proteome</keyword>
<comment type="caution">
    <text evidence="6">The sequence shown here is derived from an EMBL/GenBank/DDBJ whole genome shotgun (WGS) entry which is preliminary data.</text>
</comment>
<dbReference type="AlphaFoldDB" id="A0A4R5BWS8"/>
<protein>
    <submittedName>
        <fullName evidence="6">LysR family transcriptional regulator</fullName>
    </submittedName>
</protein>
<name>A0A4R5BWS8_9PSEU</name>
<organism evidence="6 7">
    <name type="scientific">Saccharopolyspora karakumensis</name>
    <dbReference type="NCBI Taxonomy" id="2530386"/>
    <lineage>
        <taxon>Bacteria</taxon>
        <taxon>Bacillati</taxon>
        <taxon>Actinomycetota</taxon>
        <taxon>Actinomycetes</taxon>
        <taxon>Pseudonocardiales</taxon>
        <taxon>Pseudonocardiaceae</taxon>
        <taxon>Saccharopolyspora</taxon>
    </lineage>
</organism>
<sequence length="329" mass="35281">MELRQIEYFLAVVEHEGLNRAAQHLYVSQPALSQAIQALERELGVELFQRVARRSLALTPAGTLLVPKARAILDDVVAARDALSAARGLEAGSVSIATMPEMSSDAVASWITSFRSRYPDVRLDISEVPGVRDLCGEVVTGRYELGFTTRPVPTKSLEFVELGVQRLLLVMPPGSPAPPSGTLPLDALSDLPLTICSLAQRENDRVATALRDVGGEPRLIASMPNRHAQLTLVLGGGVHAFLPLRMAVQARRLGAVVIETEPLVSVPFGVAHRRDALSPAAQELVRHCKATLDTWYAAIAEARTQGAGLIDAADAAYDDVHLPMNPGTA</sequence>
<dbReference type="Pfam" id="PF03466">
    <property type="entry name" value="LysR_substrate"/>
    <property type="match status" value="1"/>
</dbReference>
<dbReference type="SUPFAM" id="SSF46785">
    <property type="entry name" value="Winged helix' DNA-binding domain"/>
    <property type="match status" value="1"/>
</dbReference>
<keyword evidence="4" id="KW-0804">Transcription</keyword>
<evidence type="ECO:0000256" key="3">
    <source>
        <dbReference type="ARBA" id="ARBA00023125"/>
    </source>
</evidence>
<dbReference type="FunFam" id="1.10.10.10:FF:000001">
    <property type="entry name" value="LysR family transcriptional regulator"/>
    <property type="match status" value="1"/>
</dbReference>
<evidence type="ECO:0000256" key="2">
    <source>
        <dbReference type="ARBA" id="ARBA00023015"/>
    </source>
</evidence>
<evidence type="ECO:0000256" key="4">
    <source>
        <dbReference type="ARBA" id="ARBA00023163"/>
    </source>
</evidence>
<gene>
    <name evidence="6" type="ORF">E1202_08380</name>
</gene>
<evidence type="ECO:0000313" key="6">
    <source>
        <dbReference type="EMBL" id="TDD90629.1"/>
    </source>
</evidence>
<dbReference type="EMBL" id="SMLA01000008">
    <property type="protein sequence ID" value="TDD90629.1"/>
    <property type="molecule type" value="Genomic_DNA"/>
</dbReference>
<evidence type="ECO:0000259" key="5">
    <source>
        <dbReference type="PROSITE" id="PS50931"/>
    </source>
</evidence>
<dbReference type="PRINTS" id="PR00039">
    <property type="entry name" value="HTHLYSR"/>
</dbReference>
<dbReference type="PROSITE" id="PS50931">
    <property type="entry name" value="HTH_LYSR"/>
    <property type="match status" value="1"/>
</dbReference>
<proteinExistence type="inferred from homology"/>
<dbReference type="Pfam" id="PF00126">
    <property type="entry name" value="HTH_1"/>
    <property type="match status" value="1"/>
</dbReference>
<accession>A0A4R5BWS8</accession>
<evidence type="ECO:0000256" key="1">
    <source>
        <dbReference type="ARBA" id="ARBA00009437"/>
    </source>
</evidence>
<keyword evidence="3" id="KW-0238">DNA-binding</keyword>
<dbReference type="SUPFAM" id="SSF53850">
    <property type="entry name" value="Periplasmic binding protein-like II"/>
    <property type="match status" value="1"/>
</dbReference>